<protein>
    <recommendedName>
        <fullName evidence="7">Large ribosomal subunit protein mL40</fullName>
    </recommendedName>
</protein>
<comment type="subcellular location">
    <subcellularLocation>
        <location evidence="1">Mitochondrion</location>
    </subcellularLocation>
</comment>
<dbReference type="Pfam" id="PF09812">
    <property type="entry name" value="MRP-L28"/>
    <property type="match status" value="1"/>
</dbReference>
<sequence length="154" mass="17936">MQQRLLQRLPGTFNGISSPYMLKPLSFVRNKRTKSRNNALSPQAQRVVTQLSVLSARKKVPKLLKLSKEDLIKHQTITKAWSIYQDIKKNERQNNLKQQYNSINEAMDLLQSLSPNLYAVANVNEAGKKFPLELRVPTDFPPEKLWYYDYKKSE</sequence>
<dbReference type="RefSeq" id="XP_003959024.1">
    <property type="nucleotide sequence ID" value="XM_003958975.1"/>
</dbReference>
<keyword evidence="6" id="KW-0687">Ribonucleoprotein</keyword>
<dbReference type="PANTHER" id="PTHR39150">
    <property type="entry name" value="54S RIBOSOMAL PROTEIN L28, MITOCHONDRIAL"/>
    <property type="match status" value="1"/>
</dbReference>
<keyword evidence="5" id="KW-0496">Mitochondrion</keyword>
<evidence type="ECO:0000256" key="7">
    <source>
        <dbReference type="ARBA" id="ARBA00035192"/>
    </source>
</evidence>
<evidence type="ECO:0000256" key="6">
    <source>
        <dbReference type="ARBA" id="ARBA00023274"/>
    </source>
</evidence>
<dbReference type="AlphaFoldDB" id="H2AZT9"/>
<dbReference type="Gene3D" id="6.10.250.3440">
    <property type="match status" value="1"/>
</dbReference>
<dbReference type="GO" id="GO:0003735">
    <property type="term" value="F:structural constituent of ribosome"/>
    <property type="evidence" value="ECO:0007669"/>
    <property type="project" value="EnsemblFungi"/>
</dbReference>
<dbReference type="GO" id="GO:0005762">
    <property type="term" value="C:mitochondrial large ribosomal subunit"/>
    <property type="evidence" value="ECO:0007669"/>
    <property type="project" value="EnsemblFungi"/>
</dbReference>
<comment type="similarity">
    <text evidence="2">Belongs to the mitochondrion-specific ribosomal protein mL40 family.</text>
</comment>
<dbReference type="FunFam" id="6.10.250.3440:FF:000001">
    <property type="entry name" value="Mitochondrial ribosomal protein L40"/>
    <property type="match status" value="1"/>
</dbReference>
<gene>
    <name evidence="8" type="primary">KAFR0I01080</name>
    <name evidence="8" type="ORF">KAFR_0I01080</name>
</gene>
<reference evidence="8 9" key="1">
    <citation type="journal article" date="2011" name="Proc. Natl. Acad. Sci. U.S.A.">
        <title>Evolutionary erosion of yeast sex chromosomes by mating-type switching accidents.</title>
        <authorList>
            <person name="Gordon J.L."/>
            <person name="Armisen D."/>
            <person name="Proux-Wera E."/>
            <person name="Oheigeartaigh S.S."/>
            <person name="Byrne K.P."/>
            <person name="Wolfe K.H."/>
        </authorList>
    </citation>
    <scope>NUCLEOTIDE SEQUENCE [LARGE SCALE GENOMIC DNA]</scope>
    <source>
        <strain evidence="9">ATCC 22294 / BCRC 22015 / CBS 2517 / CECT 1963 / NBRC 1671 / NRRL Y-8276</strain>
    </source>
</reference>
<dbReference type="GO" id="GO:0032543">
    <property type="term" value="P:mitochondrial translation"/>
    <property type="evidence" value="ECO:0007669"/>
    <property type="project" value="InterPro"/>
</dbReference>
<dbReference type="eggNOG" id="KOG4778">
    <property type="taxonomic scope" value="Eukaryota"/>
</dbReference>
<evidence type="ECO:0000256" key="1">
    <source>
        <dbReference type="ARBA" id="ARBA00004173"/>
    </source>
</evidence>
<evidence type="ECO:0000256" key="2">
    <source>
        <dbReference type="ARBA" id="ARBA00009360"/>
    </source>
</evidence>
<organism evidence="8 9">
    <name type="scientific">Kazachstania africana (strain ATCC 22294 / BCRC 22015 / CBS 2517 / CECT 1963 / NBRC 1671 / NRRL Y-8276)</name>
    <name type="common">Yeast</name>
    <name type="synonym">Kluyveromyces africanus</name>
    <dbReference type="NCBI Taxonomy" id="1071382"/>
    <lineage>
        <taxon>Eukaryota</taxon>
        <taxon>Fungi</taxon>
        <taxon>Dikarya</taxon>
        <taxon>Ascomycota</taxon>
        <taxon>Saccharomycotina</taxon>
        <taxon>Saccharomycetes</taxon>
        <taxon>Saccharomycetales</taxon>
        <taxon>Saccharomycetaceae</taxon>
        <taxon>Kazachstania</taxon>
    </lineage>
</organism>
<dbReference type="InterPro" id="IPR042831">
    <property type="entry name" value="Ribosomal_mL40_fung"/>
</dbReference>
<dbReference type="PANTHER" id="PTHR39150:SF1">
    <property type="entry name" value="LARGE RIBOSOMAL SUBUNIT PROTEIN ML40"/>
    <property type="match status" value="1"/>
</dbReference>
<dbReference type="OrthoDB" id="2098203at2759"/>
<dbReference type="InParanoid" id="H2AZT9"/>
<dbReference type="FunCoup" id="H2AZT9">
    <property type="interactions" value="308"/>
</dbReference>
<accession>H2AZT9</accession>
<dbReference type="HOGENOM" id="CLU_126124_0_0_1"/>
<keyword evidence="3" id="KW-0809">Transit peptide</keyword>
<dbReference type="EMBL" id="HE650829">
    <property type="protein sequence ID" value="CCF59889.1"/>
    <property type="molecule type" value="Genomic_DNA"/>
</dbReference>
<dbReference type="Proteomes" id="UP000005220">
    <property type="component" value="Chromosome 9"/>
</dbReference>
<evidence type="ECO:0000313" key="9">
    <source>
        <dbReference type="Proteomes" id="UP000005220"/>
    </source>
</evidence>
<dbReference type="STRING" id="1071382.H2AZT9"/>
<proteinExistence type="inferred from homology"/>
<dbReference type="GeneID" id="13883525"/>
<dbReference type="KEGG" id="kaf:KAFR_0I01080"/>
<evidence type="ECO:0000313" key="8">
    <source>
        <dbReference type="EMBL" id="CCF59889.1"/>
    </source>
</evidence>
<keyword evidence="9" id="KW-1185">Reference proteome</keyword>
<name>H2AZT9_KAZAF</name>
<evidence type="ECO:0000256" key="3">
    <source>
        <dbReference type="ARBA" id="ARBA00022946"/>
    </source>
</evidence>
<keyword evidence="4" id="KW-0689">Ribosomal protein</keyword>
<evidence type="ECO:0000256" key="4">
    <source>
        <dbReference type="ARBA" id="ARBA00022980"/>
    </source>
</evidence>
<evidence type="ECO:0000256" key="5">
    <source>
        <dbReference type="ARBA" id="ARBA00023128"/>
    </source>
</evidence>
<dbReference type="InterPro" id="IPR019192">
    <property type="entry name" value="Ribosomal_mL40"/>
</dbReference>